<name>A0ABN3FG22_9PSEU</name>
<dbReference type="EMBL" id="BAAARA010000001">
    <property type="protein sequence ID" value="GAA2329314.1"/>
    <property type="molecule type" value="Genomic_DNA"/>
</dbReference>
<evidence type="ECO:0000256" key="2">
    <source>
        <dbReference type="ARBA" id="ARBA00023015"/>
    </source>
</evidence>
<dbReference type="PANTHER" id="PTHR43133:SF8">
    <property type="entry name" value="RNA POLYMERASE SIGMA FACTOR HI_1459-RELATED"/>
    <property type="match status" value="1"/>
</dbReference>
<keyword evidence="8" id="KW-1185">Reference proteome</keyword>
<comment type="similarity">
    <text evidence="1">Belongs to the sigma-70 factor family. ECF subfamily.</text>
</comment>
<evidence type="ECO:0000256" key="5">
    <source>
        <dbReference type="ARBA" id="ARBA00023163"/>
    </source>
</evidence>
<dbReference type="Gene3D" id="1.10.1740.10">
    <property type="match status" value="1"/>
</dbReference>
<dbReference type="InterPro" id="IPR007627">
    <property type="entry name" value="RNA_pol_sigma70_r2"/>
</dbReference>
<dbReference type="SUPFAM" id="SSF88946">
    <property type="entry name" value="Sigma2 domain of RNA polymerase sigma factors"/>
    <property type="match status" value="1"/>
</dbReference>
<keyword evidence="4" id="KW-0238">DNA-binding</keyword>
<proteinExistence type="inferred from homology"/>
<sequence length="191" mass="21082">MIELGEAALHLRRAAEGDQQAWRVVVDTYTPVVWGVSRAFTRTPADAEDVCQLTWLSLAENLHELRDPNRLSGWLVTTARREAIRLSRARQRESPIGLDAGDFGHPEHAEPAEHHALRLLTGSRLGQAFGQLPQRCQQLLRVLAVAPEASYAQVSEALGMPMGTIGPKKGRCLTELRRRLLGAELPEEVAG</sequence>
<dbReference type="NCBIfam" id="TIGR02937">
    <property type="entry name" value="sigma70-ECF"/>
    <property type="match status" value="1"/>
</dbReference>
<dbReference type="PANTHER" id="PTHR43133">
    <property type="entry name" value="RNA POLYMERASE ECF-TYPE SIGMA FACTO"/>
    <property type="match status" value="1"/>
</dbReference>
<evidence type="ECO:0000313" key="8">
    <source>
        <dbReference type="Proteomes" id="UP001501218"/>
    </source>
</evidence>
<accession>A0ABN3FG22</accession>
<protein>
    <submittedName>
        <fullName evidence="7">Sigma-70 family RNA polymerase sigma factor</fullName>
    </submittedName>
</protein>
<dbReference type="SUPFAM" id="SSF88659">
    <property type="entry name" value="Sigma3 and sigma4 domains of RNA polymerase sigma factors"/>
    <property type="match status" value="1"/>
</dbReference>
<evidence type="ECO:0000259" key="6">
    <source>
        <dbReference type="Pfam" id="PF04542"/>
    </source>
</evidence>
<dbReference type="Gene3D" id="1.10.10.10">
    <property type="entry name" value="Winged helix-like DNA-binding domain superfamily/Winged helix DNA-binding domain"/>
    <property type="match status" value="1"/>
</dbReference>
<keyword evidence="3" id="KW-0731">Sigma factor</keyword>
<dbReference type="Proteomes" id="UP001501218">
    <property type="component" value="Unassembled WGS sequence"/>
</dbReference>
<dbReference type="InterPro" id="IPR036388">
    <property type="entry name" value="WH-like_DNA-bd_sf"/>
</dbReference>
<evidence type="ECO:0000256" key="3">
    <source>
        <dbReference type="ARBA" id="ARBA00023082"/>
    </source>
</evidence>
<keyword evidence="2" id="KW-0805">Transcription regulation</keyword>
<evidence type="ECO:0000256" key="1">
    <source>
        <dbReference type="ARBA" id="ARBA00010641"/>
    </source>
</evidence>
<dbReference type="InterPro" id="IPR039425">
    <property type="entry name" value="RNA_pol_sigma-70-like"/>
</dbReference>
<dbReference type="InterPro" id="IPR014284">
    <property type="entry name" value="RNA_pol_sigma-70_dom"/>
</dbReference>
<dbReference type="RefSeq" id="WP_344125039.1">
    <property type="nucleotide sequence ID" value="NZ_BAAARA010000001.1"/>
</dbReference>
<gene>
    <name evidence="7" type="ORF">GCM10009854_00070</name>
</gene>
<feature type="domain" description="RNA polymerase sigma-70 region 2" evidence="6">
    <location>
        <begin position="26"/>
        <end position="92"/>
    </location>
</feature>
<dbReference type="InterPro" id="IPR013324">
    <property type="entry name" value="RNA_pol_sigma_r3/r4-like"/>
</dbReference>
<evidence type="ECO:0000256" key="4">
    <source>
        <dbReference type="ARBA" id="ARBA00023125"/>
    </source>
</evidence>
<keyword evidence="5" id="KW-0804">Transcription</keyword>
<organism evidence="7 8">
    <name type="scientific">Saccharopolyspora halophila</name>
    <dbReference type="NCBI Taxonomy" id="405551"/>
    <lineage>
        <taxon>Bacteria</taxon>
        <taxon>Bacillati</taxon>
        <taxon>Actinomycetota</taxon>
        <taxon>Actinomycetes</taxon>
        <taxon>Pseudonocardiales</taxon>
        <taxon>Pseudonocardiaceae</taxon>
        <taxon>Saccharopolyspora</taxon>
    </lineage>
</organism>
<dbReference type="InterPro" id="IPR013325">
    <property type="entry name" value="RNA_pol_sigma_r2"/>
</dbReference>
<evidence type="ECO:0000313" key="7">
    <source>
        <dbReference type="EMBL" id="GAA2329314.1"/>
    </source>
</evidence>
<comment type="caution">
    <text evidence="7">The sequence shown here is derived from an EMBL/GenBank/DDBJ whole genome shotgun (WGS) entry which is preliminary data.</text>
</comment>
<dbReference type="Pfam" id="PF04542">
    <property type="entry name" value="Sigma70_r2"/>
    <property type="match status" value="1"/>
</dbReference>
<reference evidence="7 8" key="1">
    <citation type="journal article" date="2019" name="Int. J. Syst. Evol. Microbiol.">
        <title>The Global Catalogue of Microorganisms (GCM) 10K type strain sequencing project: providing services to taxonomists for standard genome sequencing and annotation.</title>
        <authorList>
            <consortium name="The Broad Institute Genomics Platform"/>
            <consortium name="The Broad Institute Genome Sequencing Center for Infectious Disease"/>
            <person name="Wu L."/>
            <person name="Ma J."/>
        </authorList>
    </citation>
    <scope>NUCLEOTIDE SEQUENCE [LARGE SCALE GENOMIC DNA]</scope>
    <source>
        <strain evidence="7 8">JCM 16221</strain>
    </source>
</reference>